<gene>
    <name evidence="2" type="ORF">BDV95DRAFT_599021</name>
</gene>
<keyword evidence="1" id="KW-0732">Signal</keyword>
<dbReference type="EMBL" id="JAADJZ010000028">
    <property type="protein sequence ID" value="KAF2866403.1"/>
    <property type="molecule type" value="Genomic_DNA"/>
</dbReference>
<organism evidence="2 3">
    <name type="scientific">Massariosphaeria phaeospora</name>
    <dbReference type="NCBI Taxonomy" id="100035"/>
    <lineage>
        <taxon>Eukaryota</taxon>
        <taxon>Fungi</taxon>
        <taxon>Dikarya</taxon>
        <taxon>Ascomycota</taxon>
        <taxon>Pezizomycotina</taxon>
        <taxon>Dothideomycetes</taxon>
        <taxon>Pleosporomycetidae</taxon>
        <taxon>Pleosporales</taxon>
        <taxon>Pleosporales incertae sedis</taxon>
        <taxon>Massariosphaeria</taxon>
    </lineage>
</organism>
<protein>
    <recommendedName>
        <fullName evidence="4">Phosphatidylglycerol/phosphatidylinositol transfer protein</fullName>
    </recommendedName>
</protein>
<evidence type="ECO:0000313" key="3">
    <source>
        <dbReference type="Proteomes" id="UP000481861"/>
    </source>
</evidence>
<dbReference type="OrthoDB" id="5422698at2759"/>
<evidence type="ECO:0000313" key="2">
    <source>
        <dbReference type="EMBL" id="KAF2866403.1"/>
    </source>
</evidence>
<feature type="chain" id="PRO_5028827633" description="Phosphatidylglycerol/phosphatidylinositol transfer protein" evidence="1">
    <location>
        <begin position="21"/>
        <end position="191"/>
    </location>
</feature>
<evidence type="ECO:0000256" key="1">
    <source>
        <dbReference type="SAM" id="SignalP"/>
    </source>
</evidence>
<dbReference type="Proteomes" id="UP000481861">
    <property type="component" value="Unassembled WGS sequence"/>
</dbReference>
<name>A0A7C8M5L7_9PLEO</name>
<keyword evidence="3" id="KW-1185">Reference proteome</keyword>
<feature type="signal peptide" evidence="1">
    <location>
        <begin position="1"/>
        <end position="20"/>
    </location>
</feature>
<evidence type="ECO:0008006" key="4">
    <source>
        <dbReference type="Google" id="ProtNLM"/>
    </source>
</evidence>
<proteinExistence type="predicted"/>
<accession>A0A7C8M5L7</accession>
<dbReference type="AlphaFoldDB" id="A0A7C8M5L7"/>
<reference evidence="2 3" key="1">
    <citation type="submission" date="2020-01" db="EMBL/GenBank/DDBJ databases">
        <authorList>
            <consortium name="DOE Joint Genome Institute"/>
            <person name="Haridas S."/>
            <person name="Albert R."/>
            <person name="Binder M."/>
            <person name="Bloem J."/>
            <person name="Labutti K."/>
            <person name="Salamov A."/>
            <person name="Andreopoulos B."/>
            <person name="Baker S.E."/>
            <person name="Barry K."/>
            <person name="Bills G."/>
            <person name="Bluhm B.H."/>
            <person name="Cannon C."/>
            <person name="Castanera R."/>
            <person name="Culley D.E."/>
            <person name="Daum C."/>
            <person name="Ezra D."/>
            <person name="Gonzalez J.B."/>
            <person name="Henrissat B."/>
            <person name="Kuo A."/>
            <person name="Liang C."/>
            <person name="Lipzen A."/>
            <person name="Lutzoni F."/>
            <person name="Magnuson J."/>
            <person name="Mondo S."/>
            <person name="Nolan M."/>
            <person name="Ohm R."/>
            <person name="Pangilinan J."/>
            <person name="Park H.-J.H."/>
            <person name="Ramirez L."/>
            <person name="Alfaro M."/>
            <person name="Sun H."/>
            <person name="Tritt A."/>
            <person name="Yoshinaga Y."/>
            <person name="Zwiers L.-H.L."/>
            <person name="Turgeon B.G."/>
            <person name="Goodwin S.B."/>
            <person name="Spatafora J.W."/>
            <person name="Crous P.W."/>
            <person name="Grigoriev I.V."/>
        </authorList>
    </citation>
    <scope>NUCLEOTIDE SEQUENCE [LARGE SCALE GENOMIC DNA]</scope>
    <source>
        <strain evidence="2 3">CBS 611.86</strain>
    </source>
</reference>
<comment type="caution">
    <text evidence="2">The sequence shown here is derived from an EMBL/GenBank/DDBJ whole genome shotgun (WGS) entry which is preliminary data.</text>
</comment>
<sequence>MLLAFSLVSIVLLLAQATAASPHEQEIFVSTHTSAPREKVSGHNHVYYTQVDKADQLFFIIDLAVHPDPPRLNEHNFVLLNGWLDETYPGLEDATLKLSGECPRYGEIEGRIADIQRPVVRHLTSNARGYEYGGPLMKEFNELLYDQLWPYFPGKERIKVNCWFEATARLPDKRVLFSFAANFTVQWPPID</sequence>